<evidence type="ECO:0000313" key="2">
    <source>
        <dbReference type="Proteomes" id="UP000770717"/>
    </source>
</evidence>
<dbReference type="EMBL" id="WNTK01002125">
    <property type="protein sequence ID" value="KAG9466319.1"/>
    <property type="molecule type" value="Genomic_DNA"/>
</dbReference>
<organism evidence="1 2">
    <name type="scientific">Eleutherodactylus coqui</name>
    <name type="common">Puerto Rican coqui</name>
    <dbReference type="NCBI Taxonomy" id="57060"/>
    <lineage>
        <taxon>Eukaryota</taxon>
        <taxon>Metazoa</taxon>
        <taxon>Chordata</taxon>
        <taxon>Craniata</taxon>
        <taxon>Vertebrata</taxon>
        <taxon>Euteleostomi</taxon>
        <taxon>Amphibia</taxon>
        <taxon>Batrachia</taxon>
        <taxon>Anura</taxon>
        <taxon>Neobatrachia</taxon>
        <taxon>Hyloidea</taxon>
        <taxon>Eleutherodactylidae</taxon>
        <taxon>Eleutherodactylinae</taxon>
        <taxon>Eleutherodactylus</taxon>
        <taxon>Eleutherodactylus</taxon>
    </lineage>
</organism>
<sequence length="88" mass="9668">MCSVRSPRSFRDAFTADDSRLKSLCIDFLSATIIFLIKSSEAGWSEEGRVITGSSDRYRLEVEGDGEVILGLCFSGLEEGEGNPPFEI</sequence>
<protein>
    <submittedName>
        <fullName evidence="1">Uncharacterized protein</fullName>
    </submittedName>
</protein>
<gene>
    <name evidence="1" type="ORF">GDO78_016812</name>
</gene>
<accession>A0A8J6BAS5</accession>
<reference evidence="1" key="1">
    <citation type="thesis" date="2020" institute="ProQuest LLC" country="789 East Eisenhower Parkway, Ann Arbor, MI, USA">
        <title>Comparative Genomics and Chromosome Evolution.</title>
        <authorList>
            <person name="Mudd A.B."/>
        </authorList>
    </citation>
    <scope>NUCLEOTIDE SEQUENCE</scope>
    <source>
        <strain evidence="1">HN-11 Male</strain>
        <tissue evidence="1">Kidney and liver</tissue>
    </source>
</reference>
<dbReference type="AlphaFoldDB" id="A0A8J6BAS5"/>
<keyword evidence="2" id="KW-1185">Reference proteome</keyword>
<comment type="caution">
    <text evidence="1">The sequence shown here is derived from an EMBL/GenBank/DDBJ whole genome shotgun (WGS) entry which is preliminary data.</text>
</comment>
<proteinExistence type="predicted"/>
<evidence type="ECO:0000313" key="1">
    <source>
        <dbReference type="EMBL" id="KAG9466319.1"/>
    </source>
</evidence>
<name>A0A8J6BAS5_ELECQ</name>
<dbReference type="Proteomes" id="UP000770717">
    <property type="component" value="Unassembled WGS sequence"/>
</dbReference>